<accession>A0A2W1NNT3</accession>
<evidence type="ECO:0000313" key="3">
    <source>
        <dbReference type="Proteomes" id="UP000214746"/>
    </source>
</evidence>
<organism evidence="2 3">
    <name type="scientific">Paenibacillus xerothermodurans</name>
    <dbReference type="NCBI Taxonomy" id="1977292"/>
    <lineage>
        <taxon>Bacteria</taxon>
        <taxon>Bacillati</taxon>
        <taxon>Bacillota</taxon>
        <taxon>Bacilli</taxon>
        <taxon>Bacillales</taxon>
        <taxon>Paenibacillaceae</taxon>
        <taxon>Paenibacillus</taxon>
    </lineage>
</organism>
<sequence>MINRRLFICFVMFIVAACFGHDASAAPAQQAILTVKASSQADMETQLVVMNSKLIQRIDRSHVEKFITAIPATDTFLTVKDAETHATTYAVDEEGNLFDVQRGEKIQLDENAQAQLLQYVGLVRSAHYGKMVPWDQAKQIIPRKKTFKVIDMETGLTFNVQRRAGQHHADVQPLTEADTAIMKQIYNGKWSWKRRAILAQTDEQVIAASMHGMPHGGDGIPDNGFSGHFCIHFLNSSTHKSGKVDLEHQLMVRKAGGRLDEYFDHASPYDVVDAFVAAIHLGDPLLLALSVAPQKNADLSELLRSKDEIEAMTRTSHYVKKDTTGLLSVEIPASFQIERQGRAREHARISFHVCRTSLLEPWKIDSVRVGTAAKQGKKDATRR</sequence>
<evidence type="ECO:0000256" key="1">
    <source>
        <dbReference type="SAM" id="SignalP"/>
    </source>
</evidence>
<dbReference type="AlphaFoldDB" id="A0A2W1NNT3"/>
<name>A0A2W1NNT3_PAEXE</name>
<dbReference type="Proteomes" id="UP000214746">
    <property type="component" value="Unassembled WGS sequence"/>
</dbReference>
<dbReference type="PROSITE" id="PS51257">
    <property type="entry name" value="PROKAR_LIPOPROTEIN"/>
    <property type="match status" value="1"/>
</dbReference>
<protein>
    <recommendedName>
        <fullName evidence="4">Copper amine oxidase-like N-terminal domain-containing protein</fullName>
    </recommendedName>
</protein>
<evidence type="ECO:0008006" key="4">
    <source>
        <dbReference type="Google" id="ProtNLM"/>
    </source>
</evidence>
<keyword evidence="1" id="KW-0732">Signal</keyword>
<feature type="signal peptide" evidence="1">
    <location>
        <begin position="1"/>
        <end position="25"/>
    </location>
</feature>
<dbReference type="RefSeq" id="WP_089200336.1">
    <property type="nucleotide sequence ID" value="NZ_NHRJ02000006.1"/>
</dbReference>
<comment type="caution">
    <text evidence="2">The sequence shown here is derived from an EMBL/GenBank/DDBJ whole genome shotgun (WGS) entry which is preliminary data.</text>
</comment>
<gene>
    <name evidence="2" type="ORF">CBW46_012490</name>
</gene>
<keyword evidence="3" id="KW-1185">Reference proteome</keyword>
<proteinExistence type="predicted"/>
<feature type="chain" id="PRO_5016174785" description="Copper amine oxidase-like N-terminal domain-containing protein" evidence="1">
    <location>
        <begin position="26"/>
        <end position="383"/>
    </location>
</feature>
<dbReference type="OrthoDB" id="529831at2"/>
<reference evidence="2" key="1">
    <citation type="submission" date="2018-06" db="EMBL/GenBank/DDBJ databases">
        <title>Paenibacillus xerothermodurans sp. nov. an extremely dry heat resistant spore forming bacterium isolated from the soil of Cape Canaveral, Florida.</title>
        <authorList>
            <person name="Seuylemezian A."/>
            <person name="Kaur N."/>
            <person name="Patil P."/>
            <person name="Patil P."/>
            <person name="Mayilraj S."/>
            <person name="Vaishampayan P."/>
        </authorList>
    </citation>
    <scope>NUCLEOTIDE SEQUENCE [LARGE SCALE GENOMIC DNA]</scope>
    <source>
        <strain evidence="2">ATCC 27380</strain>
    </source>
</reference>
<evidence type="ECO:0000313" key="2">
    <source>
        <dbReference type="EMBL" id="PZE20583.1"/>
    </source>
</evidence>
<dbReference type="EMBL" id="NHRJ02000006">
    <property type="protein sequence ID" value="PZE20583.1"/>
    <property type="molecule type" value="Genomic_DNA"/>
</dbReference>